<evidence type="ECO:0000313" key="2">
    <source>
        <dbReference type="EMBL" id="CAA9995419.1"/>
    </source>
</evidence>
<protein>
    <recommendedName>
        <fullName evidence="1">Reverse transcriptase domain-containing protein</fullName>
    </recommendedName>
</protein>
<dbReference type="PROSITE" id="PS50878">
    <property type="entry name" value="RT_POL"/>
    <property type="match status" value="1"/>
</dbReference>
<gene>
    <name evidence="2" type="ORF">NTEN_LOCUS2210</name>
</gene>
<dbReference type="Pfam" id="PF00078">
    <property type="entry name" value="RVT_1"/>
    <property type="match status" value="1"/>
</dbReference>
<reference evidence="2 3" key="1">
    <citation type="submission" date="2020-02" db="EMBL/GenBank/DDBJ databases">
        <authorList>
            <person name="Ferguson B K."/>
        </authorList>
    </citation>
    <scope>NUCLEOTIDE SEQUENCE [LARGE SCALE GENOMIC DNA]</scope>
</reference>
<accession>A0A6H5G0A7</accession>
<dbReference type="CDD" id="cd01650">
    <property type="entry name" value="RT_nLTR_like"/>
    <property type="match status" value="1"/>
</dbReference>
<keyword evidence="3" id="KW-1185">Reference proteome</keyword>
<dbReference type="PANTHER" id="PTHR47027:SF20">
    <property type="entry name" value="REVERSE TRANSCRIPTASE-LIKE PROTEIN WITH RNA-DIRECTED DNA POLYMERASE DOMAIN"/>
    <property type="match status" value="1"/>
</dbReference>
<sequence>MKSGVLEGIGRHAGIQKYAPSNKPFLPHVLFGQQLRSPVPERYKSSTFCEAYREMFTIQKKITNYIRHTTETPEIFIQNVSRPQRSQRSTTKIKWKPEKIAVFRSTLAEELRDSPSLQDDVEEYYASFKSSVQAALSRAGMIMKIWTNNMKKPDKPWYTQECRESKRQVRRALKRWKTKGESINNYLECKKAYVALIKRMKIQYFQGIRDRLTSARNSQDWWATIKEVRFKEFKVSPIDPGRWESFLEATYPPVGDWSDCTPDLEIVHPNLNEPFTKAEINKALTHLKNNKAPGVDQIPNEVWKNLEAIGLDRLLTLFNKILLSGAVPQEWGEVLLKMIPKTADVEDPAKHRPIALIQTIVKCFTYCVCERILEWAEMERAIPEAQAGFRRGRGCRDNVFVLSSLIGLRLQRSKGKLFCAFVDYRDAFGLVPHNMLWYVLSEMGIRGSILRVLSSLYSHARAAVKTEDGVTSFFRVTRGVLQGDSCSPVLFSLYLSGLDNYIRSRGFGGINVDGSNDIMTLCYADDLCILGDSKTDIEGKLGALFEFSESMGLKLNPEKTKVVLFSKRGGMGTDLRYLVGTDSIQGASEYIYLGVPFASSGIFAKAQTRFRSKALAAWGAARQTLMTARLDHWDSIERLMDALVESVLLYNAEVWGVRYMDELESVQARLLKNVLMLPRSTPGYLLRLETGRSRLSVKILDRAMSWLIRLLRMPPDRYPRMCYDQMLETMRRGTSHAKYNWAHQIRDLLVGIGYSDVWERQDGEEFARLRKEIRETCNMKHVYDDFARALTSSYSDLYRRLRFDGSSPEAYLTSDASLRIKRVMAQLRLSSQCLMSGWIDGAGYKIEQRGTCFLCNWGVAESLEHIFCHCTALATVRLRFFGTRRASWERVVNCLLSGLDVGESQMVTQFFLTYLRRRAYEERLLVEAGLMDDFCHFGSCTLSTFLLKPMKPEQDIFFSIRISSVNSMFQERHRSNLDLHERGWRGLEPDTVKSVWNNNENNETTSFLVLAFEDSFGRVTTDAKQIQAVRFFASSISKALHLRQMFIQELQGNAARSKTHFVIHIQLGSVFQRHSLPPSLLRIGYIDTTSVRVLFSSPPFLIMEVHPDSQTFTAPLSYMLYRHGITITRSHSSVIKNRLNDEFDGIKRFPELKRWIVPPSALE</sequence>
<proteinExistence type="predicted"/>
<dbReference type="Gene3D" id="3.30.70.270">
    <property type="match status" value="1"/>
</dbReference>
<evidence type="ECO:0000313" key="3">
    <source>
        <dbReference type="Proteomes" id="UP000479000"/>
    </source>
</evidence>
<name>A0A6H5G0A7_9HEMI</name>
<dbReference type="Proteomes" id="UP000479000">
    <property type="component" value="Unassembled WGS sequence"/>
</dbReference>
<dbReference type="InterPro" id="IPR043502">
    <property type="entry name" value="DNA/RNA_pol_sf"/>
</dbReference>
<dbReference type="GO" id="GO:0071897">
    <property type="term" value="P:DNA biosynthetic process"/>
    <property type="evidence" value="ECO:0007669"/>
    <property type="project" value="UniProtKB-ARBA"/>
</dbReference>
<dbReference type="PANTHER" id="PTHR47027">
    <property type="entry name" value="REVERSE TRANSCRIPTASE DOMAIN-CONTAINING PROTEIN"/>
    <property type="match status" value="1"/>
</dbReference>
<evidence type="ECO:0000259" key="1">
    <source>
        <dbReference type="PROSITE" id="PS50878"/>
    </source>
</evidence>
<organism evidence="2 3">
    <name type="scientific">Nesidiocoris tenuis</name>
    <dbReference type="NCBI Taxonomy" id="355587"/>
    <lineage>
        <taxon>Eukaryota</taxon>
        <taxon>Metazoa</taxon>
        <taxon>Ecdysozoa</taxon>
        <taxon>Arthropoda</taxon>
        <taxon>Hexapoda</taxon>
        <taxon>Insecta</taxon>
        <taxon>Pterygota</taxon>
        <taxon>Neoptera</taxon>
        <taxon>Paraneoptera</taxon>
        <taxon>Hemiptera</taxon>
        <taxon>Heteroptera</taxon>
        <taxon>Panheteroptera</taxon>
        <taxon>Cimicomorpha</taxon>
        <taxon>Miridae</taxon>
        <taxon>Dicyphina</taxon>
        <taxon>Nesidiocoris</taxon>
    </lineage>
</organism>
<dbReference type="AlphaFoldDB" id="A0A6H5G0A7"/>
<dbReference type="InterPro" id="IPR000477">
    <property type="entry name" value="RT_dom"/>
</dbReference>
<dbReference type="EMBL" id="CADCXU010003299">
    <property type="protein sequence ID" value="CAA9995419.1"/>
    <property type="molecule type" value="Genomic_DNA"/>
</dbReference>
<dbReference type="OrthoDB" id="6628575at2759"/>
<dbReference type="SUPFAM" id="SSF56672">
    <property type="entry name" value="DNA/RNA polymerases"/>
    <property type="match status" value="1"/>
</dbReference>
<feature type="domain" description="Reverse transcriptase" evidence="1">
    <location>
        <begin position="320"/>
        <end position="597"/>
    </location>
</feature>
<dbReference type="InterPro" id="IPR043128">
    <property type="entry name" value="Rev_trsase/Diguanyl_cyclase"/>
</dbReference>